<feature type="non-terminal residue" evidence="1">
    <location>
        <position position="71"/>
    </location>
</feature>
<feature type="non-terminal residue" evidence="1">
    <location>
        <position position="1"/>
    </location>
</feature>
<proteinExistence type="predicted"/>
<evidence type="ECO:0000313" key="1">
    <source>
        <dbReference type="EMBL" id="CAG8749373.1"/>
    </source>
</evidence>
<sequence length="71" mass="8206">NKRRRKQRTIDRNPPYGTRNSSIKSFYTFLNNSLINERMCNDTTGVIMDVNPVEQSVRVAFSIRGSLIDVD</sequence>
<dbReference type="EMBL" id="CAJVPP010024324">
    <property type="protein sequence ID" value="CAG8749373.1"/>
    <property type="molecule type" value="Genomic_DNA"/>
</dbReference>
<dbReference type="AlphaFoldDB" id="A0A9N9NLM2"/>
<accession>A0A9N9NLM2</accession>
<dbReference type="Proteomes" id="UP000789375">
    <property type="component" value="Unassembled WGS sequence"/>
</dbReference>
<keyword evidence="2" id="KW-1185">Reference proteome</keyword>
<gene>
    <name evidence="1" type="ORF">FMOSSE_LOCUS16574</name>
</gene>
<protein>
    <submittedName>
        <fullName evidence="1">10782_t:CDS:1</fullName>
    </submittedName>
</protein>
<evidence type="ECO:0000313" key="2">
    <source>
        <dbReference type="Proteomes" id="UP000789375"/>
    </source>
</evidence>
<reference evidence="1" key="1">
    <citation type="submission" date="2021-06" db="EMBL/GenBank/DDBJ databases">
        <authorList>
            <person name="Kallberg Y."/>
            <person name="Tangrot J."/>
            <person name="Rosling A."/>
        </authorList>
    </citation>
    <scope>NUCLEOTIDE SEQUENCE</scope>
    <source>
        <strain evidence="1">87-6 pot B 2015</strain>
    </source>
</reference>
<comment type="caution">
    <text evidence="1">The sequence shown here is derived from an EMBL/GenBank/DDBJ whole genome shotgun (WGS) entry which is preliminary data.</text>
</comment>
<name>A0A9N9NLM2_FUNMO</name>
<organism evidence="1 2">
    <name type="scientific">Funneliformis mosseae</name>
    <name type="common">Endomycorrhizal fungus</name>
    <name type="synonym">Glomus mosseae</name>
    <dbReference type="NCBI Taxonomy" id="27381"/>
    <lineage>
        <taxon>Eukaryota</taxon>
        <taxon>Fungi</taxon>
        <taxon>Fungi incertae sedis</taxon>
        <taxon>Mucoromycota</taxon>
        <taxon>Glomeromycotina</taxon>
        <taxon>Glomeromycetes</taxon>
        <taxon>Glomerales</taxon>
        <taxon>Glomeraceae</taxon>
        <taxon>Funneliformis</taxon>
    </lineage>
</organism>